<proteinExistence type="predicted"/>
<reference evidence="1 2" key="1">
    <citation type="submission" date="2015-11" db="EMBL/GenBank/DDBJ databases">
        <title>Expanding the genomic diversity of Burkholderia species for the development of highly accurate diagnostics.</title>
        <authorList>
            <person name="Sahl J."/>
            <person name="Keim P."/>
            <person name="Wagner D."/>
        </authorList>
    </citation>
    <scope>NUCLEOTIDE SEQUENCE [LARGE SCALE GENOMIC DNA]</scope>
    <source>
        <strain evidence="1 2">MSMB1302</strain>
    </source>
</reference>
<gene>
    <name evidence="1" type="ORF">WS90_18715</name>
</gene>
<evidence type="ECO:0000313" key="2">
    <source>
        <dbReference type="Proteomes" id="UP000069001"/>
    </source>
</evidence>
<dbReference type="Proteomes" id="UP000069001">
    <property type="component" value="Unassembled WGS sequence"/>
</dbReference>
<dbReference type="EMBL" id="LOYH01000066">
    <property type="protein sequence ID" value="KVK79826.1"/>
    <property type="molecule type" value="Genomic_DNA"/>
</dbReference>
<name>A0A103ZH46_BURCE</name>
<accession>A0A103ZH46</accession>
<evidence type="ECO:0000313" key="1">
    <source>
        <dbReference type="EMBL" id="KVK79826.1"/>
    </source>
</evidence>
<dbReference type="AlphaFoldDB" id="A0A103ZH46"/>
<organism evidence="1 2">
    <name type="scientific">Burkholderia cepacia</name>
    <name type="common">Pseudomonas cepacia</name>
    <dbReference type="NCBI Taxonomy" id="292"/>
    <lineage>
        <taxon>Bacteria</taxon>
        <taxon>Pseudomonadati</taxon>
        <taxon>Pseudomonadota</taxon>
        <taxon>Betaproteobacteria</taxon>
        <taxon>Burkholderiales</taxon>
        <taxon>Burkholderiaceae</taxon>
        <taxon>Burkholderia</taxon>
        <taxon>Burkholderia cepacia complex</taxon>
    </lineage>
</organism>
<sequence>MLLFGVTSATSAQARRDYFEMHSSPGQIDPSPPLTFRLDGNRVAYFSRGRELDILPPANYTGIGKYTAELNDRYRREFDQVKRMLAGGKIASVPGRNIGSVLAYSFELNGRRYRGDLQYRSSDGIADKLAFLYDLAQDLLDHGTPEINLHPAFTVHAASGNLVVDVVFRNDGRQEVVIDGPDQWSPKRVPPNVQYVRVGALSAARVGFEVGLVAKYLSDASRPYASAISVKPGQPVKVEFVVPYEALTFDPGSSAQQIDGGVFRMTGIANINIRTPAEMEGNALIRMDALPAVELSDR</sequence>
<comment type="caution">
    <text evidence="1">The sequence shown here is derived from an EMBL/GenBank/DDBJ whole genome shotgun (WGS) entry which is preliminary data.</text>
</comment>
<protein>
    <submittedName>
        <fullName evidence="1">Uncharacterized protein</fullName>
    </submittedName>
</protein>